<proteinExistence type="predicted"/>
<evidence type="ECO:0000313" key="2">
    <source>
        <dbReference type="EMBL" id="EAQ91554.1"/>
    </source>
</evidence>
<dbReference type="EMBL" id="CH408030">
    <property type="protein sequence ID" value="EAQ91554.1"/>
    <property type="molecule type" value="Genomic_DNA"/>
</dbReference>
<dbReference type="RefSeq" id="XP_001230005.1">
    <property type="nucleotide sequence ID" value="XM_001230004.1"/>
</dbReference>
<dbReference type="HOGENOM" id="CLU_1023077_0_0_1"/>
<reference evidence="3" key="1">
    <citation type="journal article" date="2015" name="Genome Announc.">
        <title>Draft genome sequence of the cellulolytic fungus Chaetomium globosum.</title>
        <authorList>
            <person name="Cuomo C.A."/>
            <person name="Untereiner W.A."/>
            <person name="Ma L.-J."/>
            <person name="Grabherr M."/>
            <person name="Birren B.W."/>
        </authorList>
    </citation>
    <scope>NUCLEOTIDE SEQUENCE [LARGE SCALE GENOMIC DNA]</scope>
    <source>
        <strain evidence="3">ATCC 6205 / CBS 148.51 / DSM 1962 / NBRC 6347 / NRRL 1970</strain>
    </source>
</reference>
<feature type="compositionally biased region" description="Acidic residues" evidence="1">
    <location>
        <begin position="35"/>
        <end position="47"/>
    </location>
</feature>
<dbReference type="GeneID" id="4388883"/>
<sequence>MDVEMEDQADTQGVPRMPPSPKPERPLSPLFTPEGSEDGEDSDEEVKELETECTKCNKSVSKWLDLIMPQEGERLSKIAQMSEEERDLVRKPYCLECADDEAWLWLLVNAVKGNIGCLTPAQRRGLTILYLWEYFGLWQGIHERMMIADYYKFCRGCDNLNVLVETPGQLCPPCSAKQKCCICDRTDRANIYFVPGDGPKKCNICYHKLMRRIATFQSDSPAEAPREPTSDDLDAMYNESVAFELEAAHNELAVSHTDATENESVFSDSDED</sequence>
<dbReference type="Proteomes" id="UP000001056">
    <property type="component" value="Unassembled WGS sequence"/>
</dbReference>
<evidence type="ECO:0000256" key="1">
    <source>
        <dbReference type="SAM" id="MobiDB-lite"/>
    </source>
</evidence>
<name>Q2H8G5_CHAGB</name>
<evidence type="ECO:0000313" key="3">
    <source>
        <dbReference type="Proteomes" id="UP000001056"/>
    </source>
</evidence>
<keyword evidence="3" id="KW-1185">Reference proteome</keyword>
<accession>Q2H8G5</accession>
<dbReference type="InParanoid" id="Q2H8G5"/>
<organism evidence="2 3">
    <name type="scientific">Chaetomium globosum (strain ATCC 6205 / CBS 148.51 / DSM 1962 / NBRC 6347 / NRRL 1970)</name>
    <name type="common">Soil fungus</name>
    <dbReference type="NCBI Taxonomy" id="306901"/>
    <lineage>
        <taxon>Eukaryota</taxon>
        <taxon>Fungi</taxon>
        <taxon>Dikarya</taxon>
        <taxon>Ascomycota</taxon>
        <taxon>Pezizomycotina</taxon>
        <taxon>Sordariomycetes</taxon>
        <taxon>Sordariomycetidae</taxon>
        <taxon>Sordariales</taxon>
        <taxon>Chaetomiaceae</taxon>
        <taxon>Chaetomium</taxon>
    </lineage>
</organism>
<dbReference type="OrthoDB" id="10320550at2759"/>
<protein>
    <submittedName>
        <fullName evidence="2">Uncharacterized protein</fullName>
    </submittedName>
</protein>
<dbReference type="VEuPathDB" id="FungiDB:CHGG_03489"/>
<feature type="region of interest" description="Disordered" evidence="1">
    <location>
        <begin position="1"/>
        <end position="47"/>
    </location>
</feature>
<gene>
    <name evidence="2" type="ORF">CHGG_03489</name>
</gene>
<dbReference type="AlphaFoldDB" id="Q2H8G5"/>